<proteinExistence type="predicted"/>
<keyword evidence="2" id="KW-1185">Reference proteome</keyword>
<gene>
    <name evidence="1" type="ORF">SAMN05421504_103101</name>
</gene>
<dbReference type="GO" id="GO:0009306">
    <property type="term" value="P:protein secretion"/>
    <property type="evidence" value="ECO:0007669"/>
    <property type="project" value="InterPro"/>
</dbReference>
<dbReference type="InterPro" id="IPR022536">
    <property type="entry name" value="EspC"/>
</dbReference>
<dbReference type="STRING" id="589385.SAMN05421504_103101"/>
<dbReference type="EMBL" id="FNON01000003">
    <property type="protein sequence ID" value="SDX55877.1"/>
    <property type="molecule type" value="Genomic_DNA"/>
</dbReference>
<accession>A0A1H3CP23</accession>
<dbReference type="AlphaFoldDB" id="A0A1H3CP23"/>
<evidence type="ECO:0000313" key="1">
    <source>
        <dbReference type="EMBL" id="SDX55877.1"/>
    </source>
</evidence>
<dbReference type="RefSeq" id="WP_091289228.1">
    <property type="nucleotide sequence ID" value="NZ_FNON01000003.1"/>
</dbReference>
<reference evidence="1 2" key="1">
    <citation type="submission" date="2016-10" db="EMBL/GenBank/DDBJ databases">
        <authorList>
            <person name="de Groot N.N."/>
        </authorList>
    </citation>
    <scope>NUCLEOTIDE SEQUENCE [LARGE SCALE GENOMIC DNA]</scope>
    <source>
        <strain evidence="1 2">CPCC 202699</strain>
    </source>
</reference>
<organism evidence="1 2">
    <name type="scientific">Amycolatopsis xylanica</name>
    <dbReference type="NCBI Taxonomy" id="589385"/>
    <lineage>
        <taxon>Bacteria</taxon>
        <taxon>Bacillati</taxon>
        <taxon>Actinomycetota</taxon>
        <taxon>Actinomycetes</taxon>
        <taxon>Pseudonocardiales</taxon>
        <taxon>Pseudonocardiaceae</taxon>
        <taxon>Amycolatopsis</taxon>
    </lineage>
</organism>
<name>A0A1H3CP23_9PSEU</name>
<dbReference type="Proteomes" id="UP000199515">
    <property type="component" value="Unassembled WGS sequence"/>
</dbReference>
<evidence type="ECO:0000313" key="2">
    <source>
        <dbReference type="Proteomes" id="UP000199515"/>
    </source>
</evidence>
<sequence>MGFEVVADDLVAHASHLDGLSDRLKTVVSAATTASMDDGAFGLLCAFMPLIVNPMEDKAHEALSASVEGVHTIGDNIRAAAKAYGDGDDTQSAPFTKFLADASPIIKRR</sequence>
<dbReference type="Pfam" id="PF10824">
    <property type="entry name" value="T7SS_ESX_EspC"/>
    <property type="match status" value="1"/>
</dbReference>
<protein>
    <submittedName>
        <fullName evidence="1">Excreted virulence factor EspC, type VII ESX diderm</fullName>
    </submittedName>
</protein>
<dbReference type="OrthoDB" id="3402696at2"/>